<dbReference type="InterPro" id="IPR018060">
    <property type="entry name" value="HTH_AraC"/>
</dbReference>
<dbReference type="Gene3D" id="1.10.10.60">
    <property type="entry name" value="Homeodomain-like"/>
    <property type="match status" value="2"/>
</dbReference>
<feature type="domain" description="HTH araC/xylS-type" evidence="4">
    <location>
        <begin position="194"/>
        <end position="296"/>
    </location>
</feature>
<evidence type="ECO:0000313" key="6">
    <source>
        <dbReference type="Proteomes" id="UP000289856"/>
    </source>
</evidence>
<evidence type="ECO:0000259" key="4">
    <source>
        <dbReference type="PROSITE" id="PS01124"/>
    </source>
</evidence>
<dbReference type="InterPro" id="IPR037923">
    <property type="entry name" value="HTH-like"/>
</dbReference>
<dbReference type="OrthoDB" id="625043at2"/>
<dbReference type="AlphaFoldDB" id="A0A3T1D1K9"/>
<dbReference type="CDD" id="cd02208">
    <property type="entry name" value="cupin_RmlC-like"/>
    <property type="match status" value="1"/>
</dbReference>
<dbReference type="SUPFAM" id="SSF46689">
    <property type="entry name" value="Homeodomain-like"/>
    <property type="match status" value="2"/>
</dbReference>
<dbReference type="GO" id="GO:0003700">
    <property type="term" value="F:DNA-binding transcription factor activity"/>
    <property type="evidence" value="ECO:0007669"/>
    <property type="project" value="InterPro"/>
</dbReference>
<keyword evidence="6" id="KW-1185">Reference proteome</keyword>
<dbReference type="InterPro" id="IPR009057">
    <property type="entry name" value="Homeodomain-like_sf"/>
</dbReference>
<evidence type="ECO:0000256" key="3">
    <source>
        <dbReference type="ARBA" id="ARBA00023163"/>
    </source>
</evidence>
<dbReference type="Gene3D" id="2.60.120.10">
    <property type="entry name" value="Jelly Rolls"/>
    <property type="match status" value="1"/>
</dbReference>
<keyword evidence="1" id="KW-0805">Transcription regulation</keyword>
<dbReference type="Proteomes" id="UP000289856">
    <property type="component" value="Chromosome"/>
</dbReference>
<dbReference type="GO" id="GO:0043565">
    <property type="term" value="F:sequence-specific DNA binding"/>
    <property type="evidence" value="ECO:0007669"/>
    <property type="project" value="InterPro"/>
</dbReference>
<dbReference type="SMART" id="SM00342">
    <property type="entry name" value="HTH_ARAC"/>
    <property type="match status" value="1"/>
</dbReference>
<proteinExistence type="predicted"/>
<dbReference type="EMBL" id="AP019400">
    <property type="protein sequence ID" value="BBI32002.1"/>
    <property type="molecule type" value="Genomic_DNA"/>
</dbReference>
<organism evidence="5 6">
    <name type="scientific">Cohnella abietis</name>
    <dbReference type="NCBI Taxonomy" id="2507935"/>
    <lineage>
        <taxon>Bacteria</taxon>
        <taxon>Bacillati</taxon>
        <taxon>Bacillota</taxon>
        <taxon>Bacilli</taxon>
        <taxon>Bacillales</taxon>
        <taxon>Paenibacillaceae</taxon>
        <taxon>Cohnella</taxon>
    </lineage>
</organism>
<evidence type="ECO:0000256" key="2">
    <source>
        <dbReference type="ARBA" id="ARBA00023125"/>
    </source>
</evidence>
<evidence type="ECO:0000256" key="1">
    <source>
        <dbReference type="ARBA" id="ARBA00023015"/>
    </source>
</evidence>
<dbReference type="PROSITE" id="PS01124">
    <property type="entry name" value="HTH_ARAC_FAMILY_2"/>
    <property type="match status" value="1"/>
</dbReference>
<accession>A0A3T1D1K9</accession>
<sequence length="300" mass="35059">MEFNNLPTRILNNREISPSIHWAQYQHVTKMYGITRRLYDFEIMYVISGEMKVIFDEEQEAIIYYPGDLLFLHSATEHRIEIVPDSGARLLGIHFDFYDELEMTSDINMVVDEERVYADLFCSLPLGSSGENLFARLYPSITGEIVKWMEYIYEEFNACKPGFELACRGTMLLIISALIRQQPVAGRSLPSIYHEALANLRDELSSKLNLSWANADMARRLSVSEDHFIRLFKESYGMTPNQYLQHLRHQEAKRCLRESDMKVELIGKHIGYESLHHFSHAFKKWQGVSPRDYRKMCNIL</sequence>
<keyword evidence="2" id="KW-0238">DNA-binding</keyword>
<name>A0A3T1D1K9_9BACL</name>
<dbReference type="KEGG" id="cohn:KCTCHS21_14010"/>
<keyword evidence="3" id="KW-0804">Transcription</keyword>
<evidence type="ECO:0000313" key="5">
    <source>
        <dbReference type="EMBL" id="BBI32002.1"/>
    </source>
</evidence>
<dbReference type="RefSeq" id="WP_130606217.1">
    <property type="nucleotide sequence ID" value="NZ_AP019400.1"/>
</dbReference>
<protein>
    <recommendedName>
        <fullName evidence="4">HTH araC/xylS-type domain-containing protein</fullName>
    </recommendedName>
</protein>
<reference evidence="5 6" key="1">
    <citation type="submission" date="2019-01" db="EMBL/GenBank/DDBJ databases">
        <title>Complete genome sequence of Cohnella hallensis HS21 isolated from Korean fir (Abies koreana) rhizospheric soil.</title>
        <authorList>
            <person name="Jiang L."/>
            <person name="Kang S.W."/>
            <person name="Kim S."/>
            <person name="Jung J."/>
            <person name="Kim C.Y."/>
            <person name="Kim D.H."/>
            <person name="Kim S.W."/>
            <person name="Lee J."/>
        </authorList>
    </citation>
    <scope>NUCLEOTIDE SEQUENCE [LARGE SCALE GENOMIC DNA]</scope>
    <source>
        <strain evidence="5 6">HS21</strain>
    </source>
</reference>
<gene>
    <name evidence="5" type="ORF">KCTCHS21_14010</name>
</gene>
<dbReference type="PANTHER" id="PTHR43280:SF2">
    <property type="entry name" value="HTH-TYPE TRANSCRIPTIONAL REGULATOR EXSA"/>
    <property type="match status" value="1"/>
</dbReference>
<dbReference type="InterPro" id="IPR014710">
    <property type="entry name" value="RmlC-like_jellyroll"/>
</dbReference>
<dbReference type="SUPFAM" id="SSF51215">
    <property type="entry name" value="Regulatory protein AraC"/>
    <property type="match status" value="1"/>
</dbReference>
<dbReference type="Pfam" id="PF12833">
    <property type="entry name" value="HTH_18"/>
    <property type="match status" value="1"/>
</dbReference>
<dbReference type="PANTHER" id="PTHR43280">
    <property type="entry name" value="ARAC-FAMILY TRANSCRIPTIONAL REGULATOR"/>
    <property type="match status" value="1"/>
</dbReference>